<keyword evidence="1" id="KW-1133">Transmembrane helix</keyword>
<feature type="transmembrane region" description="Helical" evidence="1">
    <location>
        <begin position="35"/>
        <end position="55"/>
    </location>
</feature>
<feature type="transmembrane region" description="Helical" evidence="1">
    <location>
        <begin position="6"/>
        <end position="28"/>
    </location>
</feature>
<evidence type="ECO:0000313" key="2">
    <source>
        <dbReference type="EMBL" id="PLM98063.1"/>
    </source>
</evidence>
<protein>
    <submittedName>
        <fullName evidence="2">Uncharacterized protein</fullName>
    </submittedName>
</protein>
<feature type="transmembrane region" description="Helical" evidence="1">
    <location>
        <begin position="61"/>
        <end position="82"/>
    </location>
</feature>
<sequence length="117" mass="13283">MLMHYVTTVYIAAFLAILFVTLTGYIFARNINVSEYFRCTFVVILIQSIFIGYVAKQGVAWDVVSFMAASIQCCAPVQTMFIHRAIYTRQASKVIFRVCIMAGMPLLAWLSIVLRLQ</sequence>
<keyword evidence="1" id="KW-0812">Transmembrane</keyword>
<feature type="transmembrane region" description="Helical" evidence="1">
    <location>
        <begin position="94"/>
        <end position="114"/>
    </location>
</feature>
<keyword evidence="1" id="KW-0472">Membrane</keyword>
<organism evidence="2 4">
    <name type="scientific">Klebsiella variicola</name>
    <dbReference type="NCBI Taxonomy" id="244366"/>
    <lineage>
        <taxon>Bacteria</taxon>
        <taxon>Pseudomonadati</taxon>
        <taxon>Pseudomonadota</taxon>
        <taxon>Gammaproteobacteria</taxon>
        <taxon>Enterobacterales</taxon>
        <taxon>Enterobacteriaceae</taxon>
        <taxon>Klebsiella/Raoultella group</taxon>
        <taxon>Klebsiella</taxon>
        <taxon>Klebsiella pneumoniae complex</taxon>
    </lineage>
</organism>
<evidence type="ECO:0000313" key="4">
    <source>
        <dbReference type="Proteomes" id="UP000234412"/>
    </source>
</evidence>
<reference evidence="4 5" key="1">
    <citation type="submission" date="2017-11" db="EMBL/GenBank/DDBJ databases">
        <authorList>
            <person name="Han C.G."/>
        </authorList>
    </citation>
    <scope>NUCLEOTIDE SEQUENCE [LARGE SCALE GENOMIC DNA]</scope>
    <source>
        <strain evidence="3 5">A5</strain>
        <strain evidence="2 4">A8</strain>
    </source>
</reference>
<evidence type="ECO:0000313" key="5">
    <source>
        <dbReference type="Proteomes" id="UP000234473"/>
    </source>
</evidence>
<comment type="caution">
    <text evidence="2">The sequence shown here is derived from an EMBL/GenBank/DDBJ whole genome shotgun (WGS) entry which is preliminary data.</text>
</comment>
<dbReference type="EMBL" id="PICB01000001">
    <property type="protein sequence ID" value="PLP49399.1"/>
    <property type="molecule type" value="Genomic_DNA"/>
</dbReference>
<dbReference type="EMBL" id="PIDP01000002">
    <property type="protein sequence ID" value="PLM98063.1"/>
    <property type="molecule type" value="Genomic_DNA"/>
</dbReference>
<evidence type="ECO:0000256" key="1">
    <source>
        <dbReference type="SAM" id="Phobius"/>
    </source>
</evidence>
<evidence type="ECO:0000313" key="3">
    <source>
        <dbReference type="EMBL" id="PLP49399.1"/>
    </source>
</evidence>
<reference evidence="4 5" key="2">
    <citation type="submission" date="2018-01" db="EMBL/GenBank/DDBJ databases">
        <title>Genomic study of Klebsiella pneumoniae.</title>
        <authorList>
            <person name="Yang Y."/>
            <person name="Bicalho R."/>
        </authorList>
    </citation>
    <scope>NUCLEOTIDE SEQUENCE [LARGE SCALE GENOMIC DNA]</scope>
    <source>
        <strain evidence="3 5">A5</strain>
        <strain evidence="2 4">A8</strain>
    </source>
</reference>
<accession>A0A2N4Z8X6</accession>
<dbReference type="Proteomes" id="UP000234412">
    <property type="component" value="Unassembled WGS sequence"/>
</dbReference>
<dbReference type="Proteomes" id="UP000234473">
    <property type="component" value="Unassembled WGS sequence"/>
</dbReference>
<gene>
    <name evidence="3" type="ORF">CWM98_00030</name>
    <name evidence="2" type="ORF">CWN47_00465</name>
</gene>
<name>A0A2N4Z8X6_KLEVA</name>
<proteinExistence type="predicted"/>
<dbReference type="AlphaFoldDB" id="A0A2N4Z8X6"/>